<dbReference type="PANTHER" id="PTHR23427:SF2">
    <property type="entry name" value="SURFEIT LOCUS PROTEIN 1"/>
    <property type="match status" value="1"/>
</dbReference>
<proteinExistence type="inferred from homology"/>
<dbReference type="Pfam" id="PF02104">
    <property type="entry name" value="SURF1"/>
    <property type="match status" value="1"/>
</dbReference>
<protein>
    <recommendedName>
        <fullName evidence="6">SURF1-like protein</fullName>
    </recommendedName>
</protein>
<evidence type="ECO:0000313" key="8">
    <source>
        <dbReference type="Proteomes" id="UP000235015"/>
    </source>
</evidence>
<dbReference type="EMBL" id="PKUN01000009">
    <property type="protein sequence ID" value="PLX61900.1"/>
    <property type="molecule type" value="Genomic_DNA"/>
</dbReference>
<comment type="similarity">
    <text evidence="2 6">Belongs to the SURF1 family.</text>
</comment>
<keyword evidence="6" id="KW-1003">Cell membrane</keyword>
<dbReference type="CDD" id="cd06662">
    <property type="entry name" value="SURF1"/>
    <property type="match status" value="1"/>
</dbReference>
<reference evidence="7 8" key="1">
    <citation type="submission" date="2017-11" db="EMBL/GenBank/DDBJ databases">
        <title>Genome-resolved metagenomics identifies genetic mobility, metabolic interactions, and unexpected diversity in perchlorate-reducing communities.</title>
        <authorList>
            <person name="Barnum T.P."/>
            <person name="Figueroa I.A."/>
            <person name="Carlstrom C.I."/>
            <person name="Lucas L.N."/>
            <person name="Engelbrektson A.L."/>
            <person name="Coates J.D."/>
        </authorList>
    </citation>
    <scope>NUCLEOTIDE SEQUENCE [LARGE SCALE GENOMIC DNA]</scope>
    <source>
        <strain evidence="7">BM301</strain>
    </source>
</reference>
<feature type="transmembrane region" description="Helical" evidence="6">
    <location>
        <begin position="249"/>
        <end position="267"/>
    </location>
</feature>
<evidence type="ECO:0000256" key="1">
    <source>
        <dbReference type="ARBA" id="ARBA00004370"/>
    </source>
</evidence>
<evidence type="ECO:0000256" key="5">
    <source>
        <dbReference type="ARBA" id="ARBA00023136"/>
    </source>
</evidence>
<keyword evidence="5 6" id="KW-0472">Membrane</keyword>
<keyword evidence="4 6" id="KW-1133">Transmembrane helix</keyword>
<dbReference type="PANTHER" id="PTHR23427">
    <property type="entry name" value="SURFEIT LOCUS PROTEIN"/>
    <property type="match status" value="1"/>
</dbReference>
<dbReference type="Proteomes" id="UP000235015">
    <property type="component" value="Unassembled WGS sequence"/>
</dbReference>
<evidence type="ECO:0000256" key="3">
    <source>
        <dbReference type="ARBA" id="ARBA00022692"/>
    </source>
</evidence>
<dbReference type="PROSITE" id="PS50895">
    <property type="entry name" value="SURF1"/>
    <property type="match status" value="1"/>
</dbReference>
<dbReference type="InterPro" id="IPR045214">
    <property type="entry name" value="Surf1/Surf4"/>
</dbReference>
<name>A0A2N6CX64_9GAMM</name>
<dbReference type="InterPro" id="IPR002994">
    <property type="entry name" value="Surf1/Shy1"/>
</dbReference>
<comment type="subcellular location">
    <subcellularLocation>
        <location evidence="6">Cell membrane</location>
        <topology evidence="6">Multi-pass membrane protein</topology>
    </subcellularLocation>
    <subcellularLocation>
        <location evidence="1">Membrane</location>
    </subcellularLocation>
</comment>
<keyword evidence="3 6" id="KW-0812">Transmembrane</keyword>
<accession>A0A2N6CX64</accession>
<sequence>MKPVDAERRKDSGLLVGGPGGWRGLVIRHPSIHLGRYCFQPGWSMTLLTLVLVSLLVMLGFWQLARAEAKVQLIDRYEKNSALPAVDLNAGDLNGQQLDYRFAAADGEYRDAPFILLNNQIYQGRVGFHLLNLFRLAESDQYLLINQGWVPATAESKPMITASRFNLYNNQKVQGMLVPVPRVGLRLGELRYQPDAPVMELPYLDLSWLGQVLHVDLQSSVLLQDAQLVGQYRQQRETLWLDPERHRGYALQWFSLALALVIIYLVTNLKRPDSS</sequence>
<dbReference type="RefSeq" id="WP_273438659.1">
    <property type="nucleotide sequence ID" value="NZ_PKUN01000009.1"/>
</dbReference>
<evidence type="ECO:0000256" key="2">
    <source>
        <dbReference type="ARBA" id="ARBA00007165"/>
    </source>
</evidence>
<dbReference type="STRING" id="1111735.GCA_000428045_01831"/>
<evidence type="ECO:0000313" key="7">
    <source>
        <dbReference type="EMBL" id="PLX61900.1"/>
    </source>
</evidence>
<evidence type="ECO:0000256" key="6">
    <source>
        <dbReference type="RuleBase" id="RU363076"/>
    </source>
</evidence>
<organism evidence="7 8">
    <name type="scientific">Sedimenticola selenatireducens</name>
    <dbReference type="NCBI Taxonomy" id="191960"/>
    <lineage>
        <taxon>Bacteria</taxon>
        <taxon>Pseudomonadati</taxon>
        <taxon>Pseudomonadota</taxon>
        <taxon>Gammaproteobacteria</taxon>
        <taxon>Chromatiales</taxon>
        <taxon>Sedimenticolaceae</taxon>
        <taxon>Sedimenticola</taxon>
    </lineage>
</organism>
<comment type="caution">
    <text evidence="7">The sequence shown here is derived from an EMBL/GenBank/DDBJ whole genome shotgun (WGS) entry which is preliminary data.</text>
</comment>
<gene>
    <name evidence="7" type="ORF">C0630_07730</name>
</gene>
<feature type="transmembrane region" description="Helical" evidence="6">
    <location>
        <begin position="43"/>
        <end position="62"/>
    </location>
</feature>
<dbReference type="AlphaFoldDB" id="A0A2N6CX64"/>
<evidence type="ECO:0000256" key="4">
    <source>
        <dbReference type="ARBA" id="ARBA00022989"/>
    </source>
</evidence>
<dbReference type="GO" id="GO:0005886">
    <property type="term" value="C:plasma membrane"/>
    <property type="evidence" value="ECO:0007669"/>
    <property type="project" value="UniProtKB-SubCell"/>
</dbReference>